<dbReference type="SUPFAM" id="SSF46689">
    <property type="entry name" value="Homeodomain-like"/>
    <property type="match status" value="1"/>
</dbReference>
<proteinExistence type="predicted"/>
<dbReference type="EMBL" id="CATNWA010015016">
    <property type="protein sequence ID" value="CAI9578572.1"/>
    <property type="molecule type" value="Genomic_DNA"/>
</dbReference>
<dbReference type="InterPro" id="IPR009057">
    <property type="entry name" value="Homeodomain-like_sf"/>
</dbReference>
<gene>
    <name evidence="1" type="ORF">SPARVUS_LOCUS8949606</name>
</gene>
<keyword evidence="2" id="KW-1185">Reference proteome</keyword>
<name>A0ABN9E4Y5_9NEOB</name>
<sequence length="124" mass="14117">MGRSQELSGFKRSTVIGCHLCNKSICEVSLLLNIPWSTVRGIITRWNQLGTTATQPRSGRPCKMTERDQHMLKRIVRRSRQLSVESKAKDLQTLCDFQISTKNSVELLRHMRVACSCSNMTAHQ</sequence>
<protein>
    <recommendedName>
        <fullName evidence="3">Transposase</fullName>
    </recommendedName>
</protein>
<comment type="caution">
    <text evidence="1">The sequence shown here is derived from an EMBL/GenBank/DDBJ whole genome shotgun (WGS) entry which is preliminary data.</text>
</comment>
<evidence type="ECO:0000313" key="2">
    <source>
        <dbReference type="Proteomes" id="UP001162483"/>
    </source>
</evidence>
<feature type="non-terminal residue" evidence="1">
    <location>
        <position position="124"/>
    </location>
</feature>
<dbReference type="InterPro" id="IPR036388">
    <property type="entry name" value="WH-like_DNA-bd_sf"/>
</dbReference>
<evidence type="ECO:0008006" key="3">
    <source>
        <dbReference type="Google" id="ProtNLM"/>
    </source>
</evidence>
<reference evidence="1" key="1">
    <citation type="submission" date="2023-05" db="EMBL/GenBank/DDBJ databases">
        <authorList>
            <person name="Stuckert A."/>
        </authorList>
    </citation>
    <scope>NUCLEOTIDE SEQUENCE</scope>
</reference>
<dbReference type="Gene3D" id="1.10.10.10">
    <property type="entry name" value="Winged helix-like DNA-binding domain superfamily/Winged helix DNA-binding domain"/>
    <property type="match status" value="1"/>
</dbReference>
<organism evidence="1 2">
    <name type="scientific">Staurois parvus</name>
    <dbReference type="NCBI Taxonomy" id="386267"/>
    <lineage>
        <taxon>Eukaryota</taxon>
        <taxon>Metazoa</taxon>
        <taxon>Chordata</taxon>
        <taxon>Craniata</taxon>
        <taxon>Vertebrata</taxon>
        <taxon>Euteleostomi</taxon>
        <taxon>Amphibia</taxon>
        <taxon>Batrachia</taxon>
        <taxon>Anura</taxon>
        <taxon>Neobatrachia</taxon>
        <taxon>Ranoidea</taxon>
        <taxon>Ranidae</taxon>
        <taxon>Staurois</taxon>
    </lineage>
</organism>
<evidence type="ECO:0000313" key="1">
    <source>
        <dbReference type="EMBL" id="CAI9578572.1"/>
    </source>
</evidence>
<dbReference type="Proteomes" id="UP001162483">
    <property type="component" value="Unassembled WGS sequence"/>
</dbReference>
<accession>A0ABN9E4Y5</accession>